<dbReference type="GO" id="GO:0051539">
    <property type="term" value="F:4 iron, 4 sulfur cluster binding"/>
    <property type="evidence" value="ECO:0007669"/>
    <property type="project" value="UniProtKB-UniRule"/>
</dbReference>
<comment type="subunit">
    <text evidence="12">Monomer and homodimer.</text>
</comment>
<dbReference type="NCBIfam" id="TIGR02666">
    <property type="entry name" value="moaA"/>
    <property type="match status" value="1"/>
</dbReference>
<dbReference type="RefSeq" id="WP_062420957.1">
    <property type="nucleotide sequence ID" value="NZ_BBYA01000008.1"/>
</dbReference>
<feature type="binding site" evidence="12">
    <location>
        <begin position="264"/>
        <end position="266"/>
    </location>
    <ligand>
        <name>GTP</name>
        <dbReference type="ChEBI" id="CHEBI:37565"/>
    </ligand>
</feature>
<evidence type="ECO:0000256" key="9">
    <source>
        <dbReference type="ARBA" id="ARBA00023150"/>
    </source>
</evidence>
<evidence type="ECO:0000256" key="5">
    <source>
        <dbReference type="ARBA" id="ARBA00022741"/>
    </source>
</evidence>
<evidence type="ECO:0000313" key="14">
    <source>
        <dbReference type="EMBL" id="KPL72911.1"/>
    </source>
</evidence>
<dbReference type="PROSITE" id="PS01305">
    <property type="entry name" value="MOAA_NIFB_PQQE"/>
    <property type="match status" value="1"/>
</dbReference>
<dbReference type="Proteomes" id="UP000050430">
    <property type="component" value="Unassembled WGS sequence"/>
</dbReference>
<feature type="binding site" evidence="12">
    <location>
        <position position="64"/>
    </location>
    <ligand>
        <name>GTP</name>
        <dbReference type="ChEBI" id="CHEBI:37565"/>
    </ligand>
</feature>
<dbReference type="InterPro" id="IPR040064">
    <property type="entry name" value="MoaA-like"/>
</dbReference>
<evidence type="ECO:0000256" key="3">
    <source>
        <dbReference type="ARBA" id="ARBA00022691"/>
    </source>
</evidence>
<feature type="binding site" evidence="12">
    <location>
        <position position="25"/>
    </location>
    <ligand>
        <name>[4Fe-4S] cluster</name>
        <dbReference type="ChEBI" id="CHEBI:49883"/>
        <label>1</label>
        <note>4Fe-4S-S-AdoMet</note>
    </ligand>
</feature>
<dbReference type="InterPro" id="IPR050105">
    <property type="entry name" value="MoCo_biosynth_MoaA/MoaC"/>
</dbReference>
<dbReference type="SUPFAM" id="SSF102114">
    <property type="entry name" value="Radical SAM enzymes"/>
    <property type="match status" value="1"/>
</dbReference>
<keyword evidence="7 12" id="KW-0411">Iron-sulfur</keyword>
<evidence type="ECO:0000256" key="2">
    <source>
        <dbReference type="ARBA" id="ARBA00022485"/>
    </source>
</evidence>
<feature type="binding site" evidence="12">
    <location>
        <position position="190"/>
    </location>
    <ligand>
        <name>S-adenosyl-L-methionine</name>
        <dbReference type="ChEBI" id="CHEBI:59789"/>
    </ligand>
</feature>
<dbReference type="SFLD" id="SFLDG01386">
    <property type="entry name" value="main_SPASM_domain-containing"/>
    <property type="match status" value="1"/>
</dbReference>
<dbReference type="GO" id="GO:1904047">
    <property type="term" value="F:S-adenosyl-L-methionine binding"/>
    <property type="evidence" value="ECO:0007669"/>
    <property type="project" value="UniProtKB-UniRule"/>
</dbReference>
<evidence type="ECO:0000256" key="11">
    <source>
        <dbReference type="ARBA" id="ARBA00048697"/>
    </source>
</evidence>
<organism evidence="14 15">
    <name type="scientific">Leptolinea tardivitalis</name>
    <dbReference type="NCBI Taxonomy" id="229920"/>
    <lineage>
        <taxon>Bacteria</taxon>
        <taxon>Bacillati</taxon>
        <taxon>Chloroflexota</taxon>
        <taxon>Anaerolineae</taxon>
        <taxon>Anaerolineales</taxon>
        <taxon>Anaerolineaceae</taxon>
        <taxon>Leptolinea</taxon>
    </lineage>
</organism>
<feature type="binding site" evidence="12">
    <location>
        <position position="68"/>
    </location>
    <ligand>
        <name>S-adenosyl-L-methionine</name>
        <dbReference type="ChEBI" id="CHEBI:59789"/>
    </ligand>
</feature>
<feature type="binding site" evidence="12">
    <location>
        <position position="119"/>
    </location>
    <ligand>
        <name>S-adenosyl-L-methionine</name>
        <dbReference type="ChEBI" id="CHEBI:59789"/>
    </ligand>
</feature>
<keyword evidence="9 12" id="KW-0501">Molybdenum cofactor biosynthesis</keyword>
<dbReference type="EC" id="4.1.99.22" evidence="1 12"/>
<feature type="binding site" evidence="12">
    <location>
        <position position="156"/>
    </location>
    <ligand>
        <name>GTP</name>
        <dbReference type="ChEBI" id="CHEBI:37565"/>
    </ligand>
</feature>
<feature type="binding site" evidence="12">
    <location>
        <position position="27"/>
    </location>
    <ligand>
        <name>S-adenosyl-L-methionine</name>
        <dbReference type="ChEBI" id="CHEBI:59789"/>
    </ligand>
</feature>
<dbReference type="SFLD" id="SFLDG01067">
    <property type="entry name" value="SPASM/twitch_domain_containing"/>
    <property type="match status" value="1"/>
</dbReference>
<evidence type="ECO:0000256" key="7">
    <source>
        <dbReference type="ARBA" id="ARBA00023014"/>
    </source>
</evidence>
<dbReference type="UniPathway" id="UPA00344"/>
<keyword evidence="2 12" id="KW-0004">4Fe-4S</keyword>
<name>A0A0P6XCF1_9CHLR</name>
<dbReference type="PROSITE" id="PS51918">
    <property type="entry name" value="RADICAL_SAM"/>
    <property type="match status" value="1"/>
</dbReference>
<dbReference type="GO" id="GO:0046872">
    <property type="term" value="F:metal ion binding"/>
    <property type="evidence" value="ECO:0007669"/>
    <property type="project" value="UniProtKB-KW"/>
</dbReference>
<dbReference type="InterPro" id="IPR013483">
    <property type="entry name" value="MoaA"/>
</dbReference>
<dbReference type="CDD" id="cd01335">
    <property type="entry name" value="Radical_SAM"/>
    <property type="match status" value="1"/>
</dbReference>
<dbReference type="SMART" id="SM00729">
    <property type="entry name" value="Elp3"/>
    <property type="match status" value="1"/>
</dbReference>
<comment type="function">
    <text evidence="12">Catalyzes the cyclization of GTP to (8S)-3',8-cyclo-7,8-dihydroguanosine 5'-triphosphate.</text>
</comment>
<dbReference type="SFLD" id="SFLDG01383">
    <property type="entry name" value="cyclic_pyranopterin_phosphate"/>
    <property type="match status" value="1"/>
</dbReference>
<feature type="binding site" evidence="12">
    <location>
        <position position="262"/>
    </location>
    <ligand>
        <name>[4Fe-4S] cluster</name>
        <dbReference type="ChEBI" id="CHEBI:49883"/>
        <label>2</label>
        <note>4Fe-4S-substrate</note>
    </ligand>
</feature>
<keyword evidence="8 12" id="KW-0342">GTP-binding</keyword>
<evidence type="ECO:0000256" key="1">
    <source>
        <dbReference type="ARBA" id="ARBA00012167"/>
    </source>
</evidence>
<keyword evidence="5 12" id="KW-0547">Nucleotide-binding</keyword>
<dbReference type="CDD" id="cd21117">
    <property type="entry name" value="Twitch_MoaA"/>
    <property type="match status" value="1"/>
</dbReference>
<accession>A0A0P6XCF1</accession>
<dbReference type="AlphaFoldDB" id="A0A0P6XCF1"/>
<dbReference type="InterPro" id="IPR013785">
    <property type="entry name" value="Aldolase_TIM"/>
</dbReference>
<feature type="binding site" evidence="12">
    <location>
        <position position="28"/>
    </location>
    <ligand>
        <name>[4Fe-4S] cluster</name>
        <dbReference type="ChEBI" id="CHEBI:49883"/>
        <label>1</label>
        <note>4Fe-4S-S-AdoMet</note>
    </ligand>
</feature>
<proteinExistence type="inferred from homology"/>
<dbReference type="PANTHER" id="PTHR22960:SF0">
    <property type="entry name" value="MOLYBDENUM COFACTOR BIOSYNTHESIS PROTEIN 1"/>
    <property type="match status" value="1"/>
</dbReference>
<dbReference type="SFLD" id="SFLDS00029">
    <property type="entry name" value="Radical_SAM"/>
    <property type="match status" value="1"/>
</dbReference>
<evidence type="ECO:0000256" key="6">
    <source>
        <dbReference type="ARBA" id="ARBA00023004"/>
    </source>
</evidence>
<sequence length="328" mass="36085">MLIDHYGRAITYLRMSITDRCNLRCAYCQPASGLDWIPDDQRLTKDDFIRLARVAAALGITKIRLTGGEPLVNPDILEITAQIAAIPGIEDLSLTSNAILLGKLAGPLADAGLKRVNISLDTLHPEKYRRVTRFGDFDQAWQGILAAEKAGLLPLKLNTVVVGGFNDDEIPELARLSIDHPWHIRFIELMPVANSQDWGGGFPPVDQRYVSVQTMHEKLADLSLVPEATPPNAGPERMFRIPGAAGTVGFIAPLGEHFCARCNRLRLTADGRLRSCLLVDKEISVRDALKSGADLKLFIQKAVEEKPRGHKLEEHNCPDSRCMSQIGG</sequence>
<dbReference type="InterPro" id="IPR007197">
    <property type="entry name" value="rSAM"/>
</dbReference>
<evidence type="ECO:0000256" key="12">
    <source>
        <dbReference type="HAMAP-Rule" id="MF_01225"/>
    </source>
</evidence>
<dbReference type="EMBL" id="LGCK01000007">
    <property type="protein sequence ID" value="KPL72911.1"/>
    <property type="molecule type" value="Genomic_DNA"/>
</dbReference>
<comment type="cofactor">
    <cofactor evidence="12">
        <name>[4Fe-4S] cluster</name>
        <dbReference type="ChEBI" id="CHEBI:49883"/>
    </cofactor>
    <text evidence="12">Binds 2 [4Fe-4S] clusters. Binds 1 [4Fe-4S] cluster coordinated with 3 cysteines and an exchangeable S-adenosyl-L-methionine and 1 [4Fe-4S] cluster coordinated with 3 cysteines and the GTP-derived substrate.</text>
</comment>
<keyword evidence="6 12" id="KW-0408">Iron</keyword>
<dbReference type="HAMAP" id="MF_01225_B">
    <property type="entry name" value="MoaA_B"/>
    <property type="match status" value="1"/>
</dbReference>
<protein>
    <recommendedName>
        <fullName evidence="1 12">GTP 3',8-cyclase</fullName>
        <ecNumber evidence="1 12">4.1.99.22</ecNumber>
    </recommendedName>
    <alternativeName>
        <fullName evidence="12">Molybdenum cofactor biosynthesis protein A</fullName>
    </alternativeName>
</protein>
<feature type="binding site" evidence="12">
    <location>
        <position position="21"/>
    </location>
    <ligand>
        <name>[4Fe-4S] cluster</name>
        <dbReference type="ChEBI" id="CHEBI:49883"/>
        <label>1</label>
        <note>4Fe-4S-S-AdoMet</note>
    </ligand>
</feature>
<dbReference type="GO" id="GO:0005525">
    <property type="term" value="F:GTP binding"/>
    <property type="evidence" value="ECO:0007669"/>
    <property type="project" value="UniProtKB-UniRule"/>
</dbReference>
<keyword evidence="15" id="KW-1185">Reference proteome</keyword>
<dbReference type="GO" id="GO:0061799">
    <property type="term" value="F:cyclic pyranopterin monophosphate synthase activity"/>
    <property type="evidence" value="ECO:0007669"/>
    <property type="project" value="TreeGrafter"/>
</dbReference>
<reference evidence="14 15" key="1">
    <citation type="submission" date="2015-07" db="EMBL/GenBank/DDBJ databases">
        <title>Genome sequence of Leptolinea tardivitalis DSM 16556.</title>
        <authorList>
            <person name="Hemp J."/>
            <person name="Ward L.M."/>
            <person name="Pace L.A."/>
            <person name="Fischer W.W."/>
        </authorList>
    </citation>
    <scope>NUCLEOTIDE SEQUENCE [LARGE SCALE GENOMIC DNA]</scope>
    <source>
        <strain evidence="14 15">YMTK-2</strain>
    </source>
</reference>
<feature type="domain" description="Radical SAM core" evidence="13">
    <location>
        <begin position="5"/>
        <end position="231"/>
    </location>
</feature>
<dbReference type="NCBIfam" id="NF001199">
    <property type="entry name" value="PRK00164.2-1"/>
    <property type="match status" value="1"/>
</dbReference>
<dbReference type="Pfam" id="PF06463">
    <property type="entry name" value="Mob_synth_C"/>
    <property type="match status" value="1"/>
</dbReference>
<evidence type="ECO:0000256" key="8">
    <source>
        <dbReference type="ARBA" id="ARBA00023134"/>
    </source>
</evidence>
<feature type="binding site" evidence="12">
    <location>
        <position position="95"/>
    </location>
    <ligand>
        <name>GTP</name>
        <dbReference type="ChEBI" id="CHEBI:37565"/>
    </ligand>
</feature>
<comment type="caution">
    <text evidence="14">The sequence shown here is derived from an EMBL/GenBank/DDBJ whole genome shotgun (WGS) entry which is preliminary data.</text>
</comment>
<dbReference type="Gene3D" id="3.20.20.70">
    <property type="entry name" value="Aldolase class I"/>
    <property type="match status" value="1"/>
</dbReference>
<evidence type="ECO:0000259" key="13">
    <source>
        <dbReference type="PROSITE" id="PS51918"/>
    </source>
</evidence>
<gene>
    <name evidence="12" type="primary">moaA</name>
    <name evidence="14" type="ORF">ADM99_07690</name>
</gene>
<comment type="pathway">
    <text evidence="12">Cofactor biosynthesis; molybdopterin biosynthesis.</text>
</comment>
<dbReference type="InterPro" id="IPR010505">
    <property type="entry name" value="MoaA_twitch"/>
</dbReference>
<dbReference type="STRING" id="229920.ADM99_07690"/>
<feature type="binding site" evidence="12">
    <location>
        <position position="259"/>
    </location>
    <ligand>
        <name>[4Fe-4S] cluster</name>
        <dbReference type="ChEBI" id="CHEBI:49883"/>
        <label>2</label>
        <note>4Fe-4S-substrate</note>
    </ligand>
</feature>
<evidence type="ECO:0000313" key="15">
    <source>
        <dbReference type="Proteomes" id="UP000050430"/>
    </source>
</evidence>
<dbReference type="OrthoDB" id="9763993at2"/>
<dbReference type="PANTHER" id="PTHR22960">
    <property type="entry name" value="MOLYBDOPTERIN COFACTOR SYNTHESIS PROTEIN A"/>
    <property type="match status" value="1"/>
</dbReference>
<comment type="similarity">
    <text evidence="12">Belongs to the radical SAM superfamily. MoaA family.</text>
</comment>
<keyword evidence="10 12" id="KW-0456">Lyase</keyword>
<feature type="binding site" evidence="12">
    <location>
        <position position="276"/>
    </location>
    <ligand>
        <name>[4Fe-4S] cluster</name>
        <dbReference type="ChEBI" id="CHEBI:49883"/>
        <label>2</label>
        <note>4Fe-4S-substrate</note>
    </ligand>
</feature>
<comment type="catalytic activity">
    <reaction evidence="11 12">
        <text>GTP + AH2 + S-adenosyl-L-methionine = (8S)-3',8-cyclo-7,8-dihydroguanosine 5'-triphosphate + 5'-deoxyadenosine + L-methionine + A + H(+)</text>
        <dbReference type="Rhea" id="RHEA:49576"/>
        <dbReference type="ChEBI" id="CHEBI:13193"/>
        <dbReference type="ChEBI" id="CHEBI:15378"/>
        <dbReference type="ChEBI" id="CHEBI:17319"/>
        <dbReference type="ChEBI" id="CHEBI:17499"/>
        <dbReference type="ChEBI" id="CHEBI:37565"/>
        <dbReference type="ChEBI" id="CHEBI:57844"/>
        <dbReference type="ChEBI" id="CHEBI:59789"/>
        <dbReference type="ChEBI" id="CHEBI:131766"/>
        <dbReference type="EC" id="4.1.99.22"/>
    </reaction>
</comment>
<dbReference type="GO" id="GO:0061798">
    <property type="term" value="F:GTP 3',8'-cyclase activity"/>
    <property type="evidence" value="ECO:0007669"/>
    <property type="project" value="UniProtKB-UniRule"/>
</dbReference>
<evidence type="ECO:0000256" key="4">
    <source>
        <dbReference type="ARBA" id="ARBA00022723"/>
    </source>
</evidence>
<feature type="binding site" evidence="12">
    <location>
        <position position="14"/>
    </location>
    <ligand>
        <name>GTP</name>
        <dbReference type="ChEBI" id="CHEBI:37565"/>
    </ligand>
</feature>
<dbReference type="PATRIC" id="fig|229920.5.peg.1509"/>
<dbReference type="InterPro" id="IPR006638">
    <property type="entry name" value="Elp3/MiaA/NifB-like_rSAM"/>
</dbReference>
<keyword evidence="4 12" id="KW-0479">Metal-binding</keyword>
<dbReference type="InterPro" id="IPR000385">
    <property type="entry name" value="MoaA_NifB_PqqE_Fe-S-bd_CS"/>
</dbReference>
<keyword evidence="3 12" id="KW-0949">S-adenosyl-L-methionine</keyword>
<dbReference type="GO" id="GO:0006777">
    <property type="term" value="P:Mo-molybdopterin cofactor biosynthetic process"/>
    <property type="evidence" value="ECO:0007669"/>
    <property type="project" value="UniProtKB-UniRule"/>
</dbReference>
<dbReference type="InterPro" id="IPR058240">
    <property type="entry name" value="rSAM_sf"/>
</dbReference>
<dbReference type="Pfam" id="PF04055">
    <property type="entry name" value="Radical_SAM"/>
    <property type="match status" value="1"/>
</dbReference>
<evidence type="ECO:0000256" key="10">
    <source>
        <dbReference type="ARBA" id="ARBA00023239"/>
    </source>
</evidence>